<accession>A0A822ZJG5</accession>
<evidence type="ECO:0000313" key="2">
    <source>
        <dbReference type="EMBL" id="DAD46234.1"/>
    </source>
</evidence>
<keyword evidence="3" id="KW-1185">Reference proteome</keyword>
<evidence type="ECO:0000313" key="3">
    <source>
        <dbReference type="Proteomes" id="UP000607653"/>
    </source>
</evidence>
<feature type="compositionally biased region" description="Basic residues" evidence="1">
    <location>
        <begin position="1"/>
        <end position="11"/>
    </location>
</feature>
<organism evidence="2 3">
    <name type="scientific">Nelumbo nucifera</name>
    <name type="common">Sacred lotus</name>
    <dbReference type="NCBI Taxonomy" id="4432"/>
    <lineage>
        <taxon>Eukaryota</taxon>
        <taxon>Viridiplantae</taxon>
        <taxon>Streptophyta</taxon>
        <taxon>Embryophyta</taxon>
        <taxon>Tracheophyta</taxon>
        <taxon>Spermatophyta</taxon>
        <taxon>Magnoliopsida</taxon>
        <taxon>Proteales</taxon>
        <taxon>Nelumbonaceae</taxon>
        <taxon>Nelumbo</taxon>
    </lineage>
</organism>
<name>A0A822ZJG5_NELNU</name>
<dbReference type="AlphaFoldDB" id="A0A822ZJG5"/>
<protein>
    <submittedName>
        <fullName evidence="2">Uncharacterized protein</fullName>
    </submittedName>
</protein>
<proteinExistence type="predicted"/>
<dbReference type="EMBL" id="DUZY01000007">
    <property type="protein sequence ID" value="DAD46234.1"/>
    <property type="molecule type" value="Genomic_DNA"/>
</dbReference>
<evidence type="ECO:0000256" key="1">
    <source>
        <dbReference type="SAM" id="MobiDB-lite"/>
    </source>
</evidence>
<dbReference type="Proteomes" id="UP000607653">
    <property type="component" value="Unassembled WGS sequence"/>
</dbReference>
<feature type="region of interest" description="Disordered" evidence="1">
    <location>
        <begin position="1"/>
        <end position="56"/>
    </location>
</feature>
<feature type="compositionally biased region" description="Basic and acidic residues" evidence="1">
    <location>
        <begin position="12"/>
        <end position="37"/>
    </location>
</feature>
<comment type="caution">
    <text evidence="2">The sequence shown here is derived from an EMBL/GenBank/DDBJ whole genome shotgun (WGS) entry which is preliminary data.</text>
</comment>
<gene>
    <name evidence="2" type="ORF">HUJ06_004464</name>
</gene>
<reference evidence="2 3" key="1">
    <citation type="journal article" date="2020" name="Mol. Biol. Evol.">
        <title>Distinct Expression and Methylation Patterns for Genes with Different Fates following a Single Whole-Genome Duplication in Flowering Plants.</title>
        <authorList>
            <person name="Shi T."/>
            <person name="Rahmani R.S."/>
            <person name="Gugger P.F."/>
            <person name="Wang M."/>
            <person name="Li H."/>
            <person name="Zhang Y."/>
            <person name="Li Z."/>
            <person name="Wang Q."/>
            <person name="Van de Peer Y."/>
            <person name="Marchal K."/>
            <person name="Chen J."/>
        </authorList>
    </citation>
    <scope>NUCLEOTIDE SEQUENCE [LARGE SCALE GENOMIC DNA]</scope>
    <source>
        <tissue evidence="2">Leaf</tissue>
    </source>
</reference>
<sequence length="56" mass="6202">MAFVRWRSRKQGKGERSRESRGGEKRRNSKGLEKKEEDREENTTAAGSCSGGSVSG</sequence>